<comment type="caution">
    <text evidence="4">The sequence shown here is derived from an EMBL/GenBank/DDBJ whole genome shotgun (WGS) entry which is preliminary data.</text>
</comment>
<evidence type="ECO:0000259" key="3">
    <source>
        <dbReference type="PROSITE" id="PS51035"/>
    </source>
</evidence>
<keyword evidence="1" id="KW-0175">Coiled coil</keyword>
<feature type="compositionally biased region" description="Basic and acidic residues" evidence="2">
    <location>
        <begin position="585"/>
        <end position="596"/>
    </location>
</feature>
<accession>A0AAW0BRP7</accession>
<feature type="compositionally biased region" description="Low complexity" evidence="2">
    <location>
        <begin position="264"/>
        <end position="277"/>
    </location>
</feature>
<feature type="compositionally biased region" description="Polar residues" evidence="2">
    <location>
        <begin position="696"/>
        <end position="708"/>
    </location>
</feature>
<evidence type="ECO:0000313" key="5">
    <source>
        <dbReference type="Proteomes" id="UP001383192"/>
    </source>
</evidence>
<dbReference type="Pfam" id="PF02179">
    <property type="entry name" value="BAG"/>
    <property type="match status" value="1"/>
</dbReference>
<feature type="compositionally biased region" description="Low complexity" evidence="2">
    <location>
        <begin position="651"/>
        <end position="684"/>
    </location>
</feature>
<proteinExistence type="predicted"/>
<feature type="compositionally biased region" description="Low complexity" evidence="2">
    <location>
        <begin position="399"/>
        <end position="415"/>
    </location>
</feature>
<evidence type="ECO:0000256" key="1">
    <source>
        <dbReference type="SAM" id="Coils"/>
    </source>
</evidence>
<feature type="coiled-coil region" evidence="1">
    <location>
        <begin position="29"/>
        <end position="67"/>
    </location>
</feature>
<dbReference type="EMBL" id="JAYKXP010000085">
    <property type="protein sequence ID" value="KAK7029016.1"/>
    <property type="molecule type" value="Genomic_DNA"/>
</dbReference>
<dbReference type="GO" id="GO:0051087">
    <property type="term" value="F:protein-folding chaperone binding"/>
    <property type="evidence" value="ECO:0007669"/>
    <property type="project" value="InterPro"/>
</dbReference>
<keyword evidence="5" id="KW-1185">Reference proteome</keyword>
<organism evidence="4 5">
    <name type="scientific">Paramarasmius palmivorus</name>
    <dbReference type="NCBI Taxonomy" id="297713"/>
    <lineage>
        <taxon>Eukaryota</taxon>
        <taxon>Fungi</taxon>
        <taxon>Dikarya</taxon>
        <taxon>Basidiomycota</taxon>
        <taxon>Agaricomycotina</taxon>
        <taxon>Agaricomycetes</taxon>
        <taxon>Agaricomycetidae</taxon>
        <taxon>Agaricales</taxon>
        <taxon>Marasmiineae</taxon>
        <taxon>Marasmiaceae</taxon>
        <taxon>Paramarasmius</taxon>
    </lineage>
</organism>
<evidence type="ECO:0000256" key="2">
    <source>
        <dbReference type="SAM" id="MobiDB-lite"/>
    </source>
</evidence>
<sequence length="743" mass="81482">MLPTLRYPYYGNQLYGHSSRINPRDRYLAALAEAKVAEAELLAEEEARREEEQLAEELALRKRLEEIQASRRRHTSHLDVYDDFSLHRRHSYNPHAPGYASEDRLTRLRREMEEDELRAARQKKLEREVILRKEAEIIAQKRKEEENRLELVRRRREQEEKRLLELRRAQTVQASVAPTCKRPYSSQTSHPVYITLEDLLGQFERPLTRSDTAIRPSQPTKATKTAISDVASPEDFLDLIFGVAGKPSHGTEQKQSATAPVPSVTKPATVPKATAKPKATDDLANFNPEDVVKLLFGLGSQFMGAAQQEPSSTPQASSSKAGPSGSRSSSSTSTTQPVQMQQAHACNNVAAPSPKRPEPSSLKDELEARLYNDCDTEIRDTMQAILASLADAATYEQASSAPAPAPAPSSASSSATSFTSKGKEKAEERQAKAEGEATSQDVVNAMDTVNTIEAAFVVLQQDFTFPSQLDFTPPSSRPSSPVSDTLSSKLAYTSRNHPLRYYEQSLSGLLSQLDSVESFGSAEVRQRRKEVVERVEGAIDELEKEVEGRWQSRVAKEEKEAKEITQAQPILVKDTELQTAAPAASRERMDHNHVERTSVVPSKVPAQAETATKEAIEDSDTVSHNIENSQAPALLEQPAQPSVEGVSELRSSSPLGDSHSHSSHVIDTSSTSSYPPAASSNSSPVDTIQPYDVGTDASTPSGIVQNGGSEDAFLLSQSTDDSTRIRLAKNEGDVGSDWSEVEA</sequence>
<dbReference type="InterPro" id="IPR036533">
    <property type="entry name" value="BAG_dom_sf"/>
</dbReference>
<feature type="domain" description="BAG" evidence="3">
    <location>
        <begin position="506"/>
        <end position="546"/>
    </location>
</feature>
<dbReference type="SUPFAM" id="SSF63491">
    <property type="entry name" value="BAG domain"/>
    <property type="match status" value="1"/>
</dbReference>
<feature type="compositionally biased region" description="Low complexity" evidence="2">
    <location>
        <begin position="314"/>
        <end position="337"/>
    </location>
</feature>
<dbReference type="PROSITE" id="PS51035">
    <property type="entry name" value="BAG"/>
    <property type="match status" value="1"/>
</dbReference>
<protein>
    <recommendedName>
        <fullName evidence="3">BAG domain-containing protein</fullName>
    </recommendedName>
</protein>
<reference evidence="4 5" key="1">
    <citation type="submission" date="2024-01" db="EMBL/GenBank/DDBJ databases">
        <title>A draft genome for a cacao thread blight-causing isolate of Paramarasmius palmivorus.</title>
        <authorList>
            <person name="Baruah I.K."/>
            <person name="Bukari Y."/>
            <person name="Amoako-Attah I."/>
            <person name="Meinhardt L.W."/>
            <person name="Bailey B.A."/>
            <person name="Cohen S.P."/>
        </authorList>
    </citation>
    <scope>NUCLEOTIDE SEQUENCE [LARGE SCALE GENOMIC DNA]</scope>
    <source>
        <strain evidence="4 5">GH-12</strain>
    </source>
</reference>
<feature type="compositionally biased region" description="Polar residues" evidence="2">
    <location>
        <begin position="622"/>
        <end position="631"/>
    </location>
</feature>
<feature type="compositionally biased region" description="Basic and acidic residues" evidence="2">
    <location>
        <begin position="721"/>
        <end position="732"/>
    </location>
</feature>
<gene>
    <name evidence="4" type="ORF">VNI00_014726</name>
</gene>
<feature type="region of interest" description="Disordered" evidence="2">
    <location>
        <begin position="399"/>
        <end position="439"/>
    </location>
</feature>
<name>A0AAW0BRP7_9AGAR</name>
<dbReference type="Gene3D" id="1.20.58.120">
    <property type="entry name" value="BAG domain"/>
    <property type="match status" value="1"/>
</dbReference>
<dbReference type="Proteomes" id="UP001383192">
    <property type="component" value="Unassembled WGS sequence"/>
</dbReference>
<dbReference type="InterPro" id="IPR003103">
    <property type="entry name" value="BAG_domain"/>
</dbReference>
<feature type="coiled-coil region" evidence="1">
    <location>
        <begin position="105"/>
        <end position="169"/>
    </location>
</feature>
<dbReference type="AlphaFoldDB" id="A0AAW0BRP7"/>
<feature type="region of interest" description="Disordered" evidence="2">
    <location>
        <begin position="576"/>
        <end position="743"/>
    </location>
</feature>
<feature type="region of interest" description="Disordered" evidence="2">
    <location>
        <begin position="305"/>
        <end position="342"/>
    </location>
</feature>
<evidence type="ECO:0000313" key="4">
    <source>
        <dbReference type="EMBL" id="KAK7029016.1"/>
    </source>
</evidence>
<feature type="region of interest" description="Disordered" evidence="2">
    <location>
        <begin position="247"/>
        <end position="283"/>
    </location>
</feature>
<feature type="compositionally biased region" description="Basic and acidic residues" evidence="2">
    <location>
        <begin position="421"/>
        <end position="435"/>
    </location>
</feature>